<feature type="binding site" evidence="3">
    <location>
        <position position="48"/>
    </location>
    <ligand>
        <name>Zn(2+)</name>
        <dbReference type="ChEBI" id="CHEBI:29105"/>
    </ligand>
</feature>
<dbReference type="Proteomes" id="UP000612899">
    <property type="component" value="Unassembled WGS sequence"/>
</dbReference>
<dbReference type="AlphaFoldDB" id="A0A8J3VFS6"/>
<dbReference type="InterPro" id="IPR001765">
    <property type="entry name" value="Carbonic_anhydrase"/>
</dbReference>
<comment type="function">
    <text evidence="2">Catalyzes the reversible hydration of carbon dioxide to form bicarbonate.</text>
</comment>
<keyword evidence="5" id="KW-1185">Reference proteome</keyword>
<keyword evidence="3" id="KW-0479">Metal-binding</keyword>
<organism evidence="4 5">
    <name type="scientific">Rhizocola hellebori</name>
    <dbReference type="NCBI Taxonomy" id="1392758"/>
    <lineage>
        <taxon>Bacteria</taxon>
        <taxon>Bacillati</taxon>
        <taxon>Actinomycetota</taxon>
        <taxon>Actinomycetes</taxon>
        <taxon>Micromonosporales</taxon>
        <taxon>Micromonosporaceae</taxon>
        <taxon>Rhizocola</taxon>
    </lineage>
</organism>
<dbReference type="EMBL" id="BONY01000011">
    <property type="protein sequence ID" value="GIH04168.1"/>
    <property type="molecule type" value="Genomic_DNA"/>
</dbReference>
<evidence type="ECO:0000313" key="4">
    <source>
        <dbReference type="EMBL" id="GIH04168.1"/>
    </source>
</evidence>
<dbReference type="SMART" id="SM00947">
    <property type="entry name" value="Pro_CA"/>
    <property type="match status" value="1"/>
</dbReference>
<sequence length="144" mass="15126">MPPEYVFDQDLGDLFVVRTAGQALDPLITGCVEYGPAHGTPLVFVLGHTGCGAVRATIEYLEDGLRPPGQLDRVVAAITPAYQMAKNSFHQSLSRDERIDATVAAQVQLTVTALRADPVIAGSGAMVTGGRYSLTTGVVGQVQA</sequence>
<evidence type="ECO:0000256" key="2">
    <source>
        <dbReference type="ARBA" id="ARBA00024993"/>
    </source>
</evidence>
<name>A0A8J3VFS6_9ACTN</name>
<dbReference type="Gene3D" id="3.40.1050.10">
    <property type="entry name" value="Carbonic anhydrase"/>
    <property type="match status" value="1"/>
</dbReference>
<dbReference type="InterPro" id="IPR036874">
    <property type="entry name" value="Carbonic_anhydrase_sf"/>
</dbReference>
<reference evidence="4" key="1">
    <citation type="submission" date="2021-01" db="EMBL/GenBank/DDBJ databases">
        <title>Whole genome shotgun sequence of Rhizocola hellebori NBRC 109834.</title>
        <authorList>
            <person name="Komaki H."/>
            <person name="Tamura T."/>
        </authorList>
    </citation>
    <scope>NUCLEOTIDE SEQUENCE</scope>
    <source>
        <strain evidence="4">NBRC 109834</strain>
    </source>
</reference>
<dbReference type="Pfam" id="PF00484">
    <property type="entry name" value="Pro_CA"/>
    <property type="match status" value="1"/>
</dbReference>
<gene>
    <name evidence="4" type="ORF">Rhe02_22350</name>
</gene>
<proteinExistence type="inferred from homology"/>
<evidence type="ECO:0000256" key="1">
    <source>
        <dbReference type="ARBA" id="ARBA00006217"/>
    </source>
</evidence>
<protein>
    <recommendedName>
        <fullName evidence="6">Carbonic anhydrase</fullName>
    </recommendedName>
</protein>
<evidence type="ECO:0000313" key="5">
    <source>
        <dbReference type="Proteomes" id="UP000612899"/>
    </source>
</evidence>
<dbReference type="GO" id="GO:0004089">
    <property type="term" value="F:carbonate dehydratase activity"/>
    <property type="evidence" value="ECO:0007669"/>
    <property type="project" value="InterPro"/>
</dbReference>
<comment type="caution">
    <text evidence="4">The sequence shown here is derived from an EMBL/GenBank/DDBJ whole genome shotgun (WGS) entry which is preliminary data.</text>
</comment>
<dbReference type="SUPFAM" id="SSF53056">
    <property type="entry name" value="beta-carbonic anhydrase, cab"/>
    <property type="match status" value="1"/>
</dbReference>
<keyword evidence="3" id="KW-0862">Zinc</keyword>
<feature type="binding site" evidence="3">
    <location>
        <position position="51"/>
    </location>
    <ligand>
        <name>Zn(2+)</name>
        <dbReference type="ChEBI" id="CHEBI:29105"/>
    </ligand>
</feature>
<evidence type="ECO:0008006" key="6">
    <source>
        <dbReference type="Google" id="ProtNLM"/>
    </source>
</evidence>
<accession>A0A8J3VFS6</accession>
<comment type="cofactor">
    <cofactor evidence="3">
        <name>Zn(2+)</name>
        <dbReference type="ChEBI" id="CHEBI:29105"/>
    </cofactor>
    <text evidence="3">Binds 1 zinc ion per subunit.</text>
</comment>
<comment type="similarity">
    <text evidence="1">Belongs to the beta-class carbonic anhydrase family.</text>
</comment>
<dbReference type="GO" id="GO:0008270">
    <property type="term" value="F:zinc ion binding"/>
    <property type="evidence" value="ECO:0007669"/>
    <property type="project" value="InterPro"/>
</dbReference>
<evidence type="ECO:0000256" key="3">
    <source>
        <dbReference type="PIRSR" id="PIRSR601765-1"/>
    </source>
</evidence>